<evidence type="ECO:0000313" key="1">
    <source>
        <dbReference type="EMBL" id="MFC7303733.1"/>
    </source>
</evidence>
<dbReference type="RefSeq" id="WP_381827243.1">
    <property type="nucleotide sequence ID" value="NZ_JBHTCF010000002.1"/>
</dbReference>
<evidence type="ECO:0008006" key="3">
    <source>
        <dbReference type="Google" id="ProtNLM"/>
    </source>
</evidence>
<accession>A0ABW2JCK6</accession>
<gene>
    <name evidence="1" type="ORF">ACFQVC_05830</name>
</gene>
<reference evidence="2" key="1">
    <citation type="journal article" date="2019" name="Int. J. Syst. Evol. Microbiol.">
        <title>The Global Catalogue of Microorganisms (GCM) 10K type strain sequencing project: providing services to taxonomists for standard genome sequencing and annotation.</title>
        <authorList>
            <consortium name="The Broad Institute Genomics Platform"/>
            <consortium name="The Broad Institute Genome Sequencing Center for Infectious Disease"/>
            <person name="Wu L."/>
            <person name="Ma J."/>
        </authorList>
    </citation>
    <scope>NUCLEOTIDE SEQUENCE [LARGE SCALE GENOMIC DNA]</scope>
    <source>
        <strain evidence="2">SYNS20</strain>
    </source>
</reference>
<dbReference type="EMBL" id="JBHTCF010000002">
    <property type="protein sequence ID" value="MFC7303733.1"/>
    <property type="molecule type" value="Genomic_DNA"/>
</dbReference>
<sequence>MMTLPSVSLARESSSRQAFLVVGDTKFPLTGDDFTSLMLQSDKVRVVEDGTLSRYTERPSRASPSVRATDVFFGCPDDFVSFTGKWHYNCQDRRNRVLPDVLVAGWLWQPSGETPPQPFVNEYWHGIEDIHYEVRYDSVFLERMYGPGGLCSYLSVVSYPGNPADQPRLSFAAGPPFVAGRPTTVTLDSWILPGNLQGIHGEMNSWHVHNTGGLFTRHFVGRGPAPDGWVNPFSGDTGAYFPFHPFHPDGRGPLRTGDYVLMRGALWEDRWHGDPAAVLDPWDTPPTRHHAWLEMHPVDWIVKIREPGPNLRTTTACCALCTPSTTGDQADWGMSVRPDFAPSSSTRRIEVRGVRRLEDRRNGMINPAGVRAVTTQAHPDRVDVAVSVAPTGNEQGRYKGSWIVEWRELDSRDRIWIDDRLPAGAQQYTDTDTWLWTAEPAPFHGALLHRSVRADGMHQHYFLGATERLRVADDDVLFAYVLLDPDAPPDEVMLQWRTTEWLHRAYWGADRLPWGTPGTAERRHLGALPPSGEWVRLEVPAQAVGLGGAEINGMAFTLSGGAAVWDYAGAWSPVPKSGVLRTSVRPASVREGERSVTVLAHDSGDGSPVAGRVLLEGTDVAATNTRFTGVYDPDVHTFTIVCPNYPQATAELRVSALPKPPPDRA</sequence>
<evidence type="ECO:0000313" key="2">
    <source>
        <dbReference type="Proteomes" id="UP001596523"/>
    </source>
</evidence>
<organism evidence="1 2">
    <name type="scientific">Streptomyces monticola</name>
    <dbReference type="NCBI Taxonomy" id="2666263"/>
    <lineage>
        <taxon>Bacteria</taxon>
        <taxon>Bacillati</taxon>
        <taxon>Actinomycetota</taxon>
        <taxon>Actinomycetes</taxon>
        <taxon>Kitasatosporales</taxon>
        <taxon>Streptomycetaceae</taxon>
        <taxon>Streptomyces</taxon>
    </lineage>
</organism>
<protein>
    <recommendedName>
        <fullName evidence="3">DUF2961 domain-containing protein</fullName>
    </recommendedName>
</protein>
<name>A0ABW2JCK6_9ACTN</name>
<dbReference type="Proteomes" id="UP001596523">
    <property type="component" value="Unassembled WGS sequence"/>
</dbReference>
<comment type="caution">
    <text evidence="1">The sequence shown here is derived from an EMBL/GenBank/DDBJ whole genome shotgun (WGS) entry which is preliminary data.</text>
</comment>
<proteinExistence type="predicted"/>
<keyword evidence="2" id="KW-1185">Reference proteome</keyword>